<dbReference type="PANTHER" id="PTHR11079:SF162">
    <property type="entry name" value="RIBOFLAVIN BIOSYNTHESIS PROTEIN PYRD, CHLOROPLASTIC"/>
    <property type="match status" value="1"/>
</dbReference>
<dbReference type="Pfam" id="PF00383">
    <property type="entry name" value="dCMP_cyt_deam_1"/>
    <property type="match status" value="1"/>
</dbReference>
<dbReference type="InterPro" id="IPR016193">
    <property type="entry name" value="Cytidine_deaminase-like"/>
</dbReference>
<dbReference type="PROSITE" id="PS51747">
    <property type="entry name" value="CYT_DCMP_DEAMINASES_2"/>
    <property type="match status" value="1"/>
</dbReference>
<gene>
    <name evidence="4" type="ordered locus">RB4423</name>
</gene>
<dbReference type="eggNOG" id="COG0590">
    <property type="taxonomic scope" value="Bacteria"/>
</dbReference>
<dbReference type="EMBL" id="BX294140">
    <property type="protein sequence ID" value="CAD73777.1"/>
    <property type="molecule type" value="Genomic_DNA"/>
</dbReference>
<keyword evidence="5" id="KW-1185">Reference proteome</keyword>
<reference evidence="4 5" key="1">
    <citation type="journal article" date="2003" name="Proc. Natl. Acad. Sci. U.S.A.">
        <title>Complete genome sequence of the marine planctomycete Pirellula sp. strain 1.</title>
        <authorList>
            <person name="Gloeckner F.O."/>
            <person name="Kube M."/>
            <person name="Bauer M."/>
            <person name="Teeling H."/>
            <person name="Lombardot T."/>
            <person name="Ludwig W."/>
            <person name="Gade D."/>
            <person name="Beck A."/>
            <person name="Borzym K."/>
            <person name="Heitmann K."/>
            <person name="Rabus R."/>
            <person name="Schlesner H."/>
            <person name="Amann R."/>
            <person name="Reinhardt R."/>
        </authorList>
    </citation>
    <scope>NUCLEOTIDE SEQUENCE [LARGE SCALE GENOMIC DNA]</scope>
    <source>
        <strain evidence="5">DSM 10527 / NCIMB 13988 / SH1</strain>
    </source>
</reference>
<protein>
    <submittedName>
        <fullName evidence="4">Probable cytidine and deoxycytidylate deaminase family protein</fullName>
        <ecNumber evidence="4">3.5.4.-</ecNumber>
    </submittedName>
</protein>
<dbReference type="Proteomes" id="UP000001025">
    <property type="component" value="Chromosome"/>
</dbReference>
<organism evidence="4 5">
    <name type="scientific">Rhodopirellula baltica (strain DSM 10527 / NCIMB 13988 / SH1)</name>
    <dbReference type="NCBI Taxonomy" id="243090"/>
    <lineage>
        <taxon>Bacteria</taxon>
        <taxon>Pseudomonadati</taxon>
        <taxon>Planctomycetota</taxon>
        <taxon>Planctomycetia</taxon>
        <taxon>Pirellulales</taxon>
        <taxon>Pirellulaceae</taxon>
        <taxon>Rhodopirellula</taxon>
    </lineage>
</organism>
<dbReference type="KEGG" id="rba:RB4423"/>
<dbReference type="OrthoDB" id="9802676at2"/>
<dbReference type="EnsemblBacteria" id="CAD73777">
    <property type="protein sequence ID" value="CAD73777"/>
    <property type="gene ID" value="RB4423"/>
</dbReference>
<dbReference type="SUPFAM" id="SSF53927">
    <property type="entry name" value="Cytidine deaminase-like"/>
    <property type="match status" value="1"/>
</dbReference>
<dbReference type="InterPro" id="IPR016192">
    <property type="entry name" value="APOBEC/CMP_deaminase_Zn-bd"/>
</dbReference>
<sequence length="165" mass="17104">MSSSSAVSSEMLRQWMKSVVTMTIEGVAMGEHPFGAGVFTDSGKQIAVAHNQVVSRCDPTAHAEVMAIGKAAKKLGDPDLSGLWLVSTGEPCPMCLAAIGLAGIEHVAYGASASTIETANFGTLGLTASELAEQLSPPIQLTGGILEYDCSALLINHRKKDSDDG</sequence>
<evidence type="ECO:0000313" key="4">
    <source>
        <dbReference type="EMBL" id="CAD73777.1"/>
    </source>
</evidence>
<dbReference type="CDD" id="cd01285">
    <property type="entry name" value="nucleoside_deaminase"/>
    <property type="match status" value="1"/>
</dbReference>
<keyword evidence="4" id="KW-0378">Hydrolase</keyword>
<evidence type="ECO:0000313" key="5">
    <source>
        <dbReference type="Proteomes" id="UP000001025"/>
    </source>
</evidence>
<dbReference type="AlphaFoldDB" id="Q7USL9"/>
<dbReference type="GO" id="GO:0016787">
    <property type="term" value="F:hydrolase activity"/>
    <property type="evidence" value="ECO:0007669"/>
    <property type="project" value="UniProtKB-KW"/>
</dbReference>
<evidence type="ECO:0000256" key="2">
    <source>
        <dbReference type="ARBA" id="ARBA00022833"/>
    </source>
</evidence>
<dbReference type="FunFam" id="3.40.140.10:FF:000051">
    <property type="entry name" value="Nucleoside deaminase"/>
    <property type="match status" value="1"/>
</dbReference>
<dbReference type="STRING" id="243090.RB4423"/>
<dbReference type="InParanoid" id="Q7USL9"/>
<evidence type="ECO:0000259" key="3">
    <source>
        <dbReference type="PROSITE" id="PS51747"/>
    </source>
</evidence>
<dbReference type="InterPro" id="IPR002125">
    <property type="entry name" value="CMP_dCMP_dom"/>
</dbReference>
<feature type="domain" description="CMP/dCMP-type deaminase" evidence="3">
    <location>
        <begin position="10"/>
        <end position="124"/>
    </location>
</feature>
<dbReference type="EC" id="3.5.4.-" evidence="4"/>
<dbReference type="PANTHER" id="PTHR11079">
    <property type="entry name" value="CYTOSINE DEAMINASE FAMILY MEMBER"/>
    <property type="match status" value="1"/>
</dbReference>
<dbReference type="Gene3D" id="3.40.140.10">
    <property type="entry name" value="Cytidine Deaminase, domain 2"/>
    <property type="match status" value="1"/>
</dbReference>
<keyword evidence="1" id="KW-0479">Metal-binding</keyword>
<accession>Q7USL9</accession>
<dbReference type="HOGENOM" id="CLU_025810_0_0_0"/>
<evidence type="ECO:0000256" key="1">
    <source>
        <dbReference type="ARBA" id="ARBA00022723"/>
    </source>
</evidence>
<name>Q7USL9_RHOBA</name>
<dbReference type="PATRIC" id="fig|243090.15.peg.2059"/>
<keyword evidence="2" id="KW-0862">Zinc</keyword>
<proteinExistence type="predicted"/>
<dbReference type="PROSITE" id="PS00903">
    <property type="entry name" value="CYT_DCMP_DEAMINASES_1"/>
    <property type="match status" value="1"/>
</dbReference>
<dbReference type="GO" id="GO:0008270">
    <property type="term" value="F:zinc ion binding"/>
    <property type="evidence" value="ECO:0007669"/>
    <property type="project" value="InterPro"/>
</dbReference>